<dbReference type="KEGG" id="slom:PXH66_12600"/>
<accession>A0AAF0CMK6</accession>
<dbReference type="Proteomes" id="UP001218638">
    <property type="component" value="Chromosome"/>
</dbReference>
<proteinExistence type="predicted"/>
<keyword evidence="2" id="KW-0413">Isomerase</keyword>
<feature type="domain" description="Xylose isomerase-like TIM barrel" evidence="1">
    <location>
        <begin position="25"/>
        <end position="241"/>
    </location>
</feature>
<keyword evidence="3" id="KW-1185">Reference proteome</keyword>
<protein>
    <submittedName>
        <fullName evidence="2">Sugar phosphate isomerase/epimerase</fullName>
    </submittedName>
</protein>
<name>A0AAF0CMK6_9BACT</name>
<evidence type="ECO:0000259" key="1">
    <source>
        <dbReference type="Pfam" id="PF01261"/>
    </source>
</evidence>
<gene>
    <name evidence="2" type="ORF">PXH66_12600</name>
</gene>
<dbReference type="InterPro" id="IPR050312">
    <property type="entry name" value="IolE/XylAMocC-like"/>
</dbReference>
<reference evidence="2" key="1">
    <citation type="submission" date="2023-03" db="EMBL/GenBank/DDBJ databases">
        <title>Lomoglobus Profundus gen. nov., sp. nov., a novel member of the phylum Verrucomicrobia, isolated from deep-marine sediment of South China Sea.</title>
        <authorList>
            <person name="Ahmad T."/>
            <person name="Ishaq S.E."/>
            <person name="Wang F."/>
        </authorList>
    </citation>
    <scope>NUCLEOTIDE SEQUENCE</scope>
    <source>
        <strain evidence="2">LMO-M01</strain>
    </source>
</reference>
<dbReference type="RefSeq" id="WP_330928798.1">
    <property type="nucleotide sequence ID" value="NZ_CP119075.1"/>
</dbReference>
<organism evidence="2 3">
    <name type="scientific">Synoicihabitans lomoniglobus</name>
    <dbReference type="NCBI Taxonomy" id="2909285"/>
    <lineage>
        <taxon>Bacteria</taxon>
        <taxon>Pseudomonadati</taxon>
        <taxon>Verrucomicrobiota</taxon>
        <taxon>Opitutia</taxon>
        <taxon>Opitutales</taxon>
        <taxon>Opitutaceae</taxon>
        <taxon>Synoicihabitans</taxon>
    </lineage>
</organism>
<dbReference type="GO" id="GO:0016853">
    <property type="term" value="F:isomerase activity"/>
    <property type="evidence" value="ECO:0007669"/>
    <property type="project" value="UniProtKB-KW"/>
</dbReference>
<dbReference type="Gene3D" id="3.20.20.150">
    <property type="entry name" value="Divalent-metal-dependent TIM barrel enzymes"/>
    <property type="match status" value="1"/>
</dbReference>
<dbReference type="InterPro" id="IPR013022">
    <property type="entry name" value="Xyl_isomerase-like_TIM-brl"/>
</dbReference>
<sequence>MSTIPASLQLWSVRDAVKADFAATVQAVADIGYAGVETAGYGNLDATAAATAITAAGLKCSGMHVALARLRHEADEVLIEAKALGTSHVICPFFPRELTTSAAAFVALGEELDRIGAYFRAHGVALHYHNHEHEIARFDGRLGFDWLLDAARPANLGCEPDVYWLTVGGKDPAAFLREQGRRAKLIHLRDKTEIGTGAVDFESVFAAADAVGAVEWYVVEVGEPSIEPLAAVRQSWEKLRSWGRV</sequence>
<dbReference type="AlphaFoldDB" id="A0AAF0CMK6"/>
<dbReference type="SUPFAM" id="SSF51658">
    <property type="entry name" value="Xylose isomerase-like"/>
    <property type="match status" value="1"/>
</dbReference>
<dbReference type="PANTHER" id="PTHR12110">
    <property type="entry name" value="HYDROXYPYRUVATE ISOMERASE"/>
    <property type="match status" value="1"/>
</dbReference>
<evidence type="ECO:0000313" key="2">
    <source>
        <dbReference type="EMBL" id="WED63170.1"/>
    </source>
</evidence>
<dbReference type="InterPro" id="IPR036237">
    <property type="entry name" value="Xyl_isomerase-like_sf"/>
</dbReference>
<dbReference type="Pfam" id="PF01261">
    <property type="entry name" value="AP_endonuc_2"/>
    <property type="match status" value="1"/>
</dbReference>
<evidence type="ECO:0000313" key="3">
    <source>
        <dbReference type="Proteomes" id="UP001218638"/>
    </source>
</evidence>
<dbReference type="PANTHER" id="PTHR12110:SF41">
    <property type="entry name" value="INOSOSE DEHYDRATASE"/>
    <property type="match status" value="1"/>
</dbReference>
<dbReference type="EMBL" id="CP119075">
    <property type="protein sequence ID" value="WED63170.1"/>
    <property type="molecule type" value="Genomic_DNA"/>
</dbReference>